<proteinExistence type="predicted"/>
<evidence type="ECO:0000313" key="2">
    <source>
        <dbReference type="EMBL" id="CAA7021462.1"/>
    </source>
</evidence>
<keyword evidence="3" id="KW-1185">Reference proteome</keyword>
<accession>A0A6D2I3A6</accession>
<feature type="compositionally biased region" description="Basic and acidic residues" evidence="1">
    <location>
        <begin position="56"/>
        <end position="68"/>
    </location>
</feature>
<feature type="compositionally biased region" description="Acidic residues" evidence="1">
    <location>
        <begin position="93"/>
        <end position="107"/>
    </location>
</feature>
<sequence>MPKEDEEPEQSEDEMHEQEVGNGDEMHEEGIGNEDATMAEACANVDDGSDVVEDAGDGRNDDRFRSVFEEGSSSKPAMEAYRNIEEKEAAEREAEESEEECVIEGDAEYPYTPLKSDEEWEQWDNPKGKRKGRTQFHGDLEKEPYIWLFGFEFKDQLMQYSTKTQ</sequence>
<comment type="caution">
    <text evidence="2">The sequence shown here is derived from an EMBL/GenBank/DDBJ whole genome shotgun (WGS) entry which is preliminary data.</text>
</comment>
<feature type="region of interest" description="Disordered" evidence="1">
    <location>
        <begin position="1"/>
        <end position="136"/>
    </location>
</feature>
<evidence type="ECO:0000256" key="1">
    <source>
        <dbReference type="SAM" id="MobiDB-lite"/>
    </source>
</evidence>
<protein>
    <submittedName>
        <fullName evidence="2">Uncharacterized protein</fullName>
    </submittedName>
</protein>
<feature type="compositionally biased region" description="Acidic residues" evidence="1">
    <location>
        <begin position="1"/>
        <end position="16"/>
    </location>
</feature>
<reference evidence="2" key="1">
    <citation type="submission" date="2020-01" db="EMBL/GenBank/DDBJ databases">
        <authorList>
            <person name="Mishra B."/>
        </authorList>
    </citation>
    <scope>NUCLEOTIDE SEQUENCE [LARGE SCALE GENOMIC DNA]</scope>
</reference>
<evidence type="ECO:0000313" key="3">
    <source>
        <dbReference type="Proteomes" id="UP000467841"/>
    </source>
</evidence>
<dbReference type="AlphaFoldDB" id="A0A6D2I3A6"/>
<feature type="compositionally biased region" description="Basic and acidic residues" evidence="1">
    <location>
        <begin position="82"/>
        <end position="92"/>
    </location>
</feature>
<gene>
    <name evidence="2" type="ORF">MERR_LOCUS8697</name>
</gene>
<dbReference type="EMBL" id="CACVBM020000621">
    <property type="protein sequence ID" value="CAA7021462.1"/>
    <property type="molecule type" value="Genomic_DNA"/>
</dbReference>
<dbReference type="OrthoDB" id="1108250at2759"/>
<dbReference type="Proteomes" id="UP000467841">
    <property type="component" value="Unassembled WGS sequence"/>
</dbReference>
<name>A0A6D2I3A6_9BRAS</name>
<organism evidence="2 3">
    <name type="scientific">Microthlaspi erraticum</name>
    <dbReference type="NCBI Taxonomy" id="1685480"/>
    <lineage>
        <taxon>Eukaryota</taxon>
        <taxon>Viridiplantae</taxon>
        <taxon>Streptophyta</taxon>
        <taxon>Embryophyta</taxon>
        <taxon>Tracheophyta</taxon>
        <taxon>Spermatophyta</taxon>
        <taxon>Magnoliopsida</taxon>
        <taxon>eudicotyledons</taxon>
        <taxon>Gunneridae</taxon>
        <taxon>Pentapetalae</taxon>
        <taxon>rosids</taxon>
        <taxon>malvids</taxon>
        <taxon>Brassicales</taxon>
        <taxon>Brassicaceae</taxon>
        <taxon>Coluteocarpeae</taxon>
        <taxon>Microthlaspi</taxon>
    </lineage>
</organism>